<protein>
    <submittedName>
        <fullName evidence="5">Transcriptional regulator, AraC family</fullName>
    </submittedName>
</protein>
<proteinExistence type="predicted"/>
<organism evidence="5 6">
    <name type="scientific">Asanoa ishikariensis</name>
    <dbReference type="NCBI Taxonomy" id="137265"/>
    <lineage>
        <taxon>Bacteria</taxon>
        <taxon>Bacillati</taxon>
        <taxon>Actinomycetota</taxon>
        <taxon>Actinomycetes</taxon>
        <taxon>Micromonosporales</taxon>
        <taxon>Micromonosporaceae</taxon>
        <taxon>Asanoa</taxon>
    </lineage>
</organism>
<dbReference type="GO" id="GO:0043565">
    <property type="term" value="F:sequence-specific DNA binding"/>
    <property type="evidence" value="ECO:0007669"/>
    <property type="project" value="InterPro"/>
</dbReference>
<feature type="domain" description="HTH araC/xylS-type" evidence="4">
    <location>
        <begin position="136"/>
        <end position="232"/>
    </location>
</feature>
<dbReference type="SMART" id="SM00342">
    <property type="entry name" value="HTH_ARAC"/>
    <property type="match status" value="1"/>
</dbReference>
<dbReference type="PANTHER" id="PTHR46796">
    <property type="entry name" value="HTH-TYPE TRANSCRIPTIONAL ACTIVATOR RHAS-RELATED"/>
    <property type="match status" value="1"/>
</dbReference>
<evidence type="ECO:0000256" key="2">
    <source>
        <dbReference type="ARBA" id="ARBA00023125"/>
    </source>
</evidence>
<gene>
    <name evidence="5" type="ORF">SAMN05421684_6449</name>
</gene>
<evidence type="ECO:0000256" key="3">
    <source>
        <dbReference type="ARBA" id="ARBA00023163"/>
    </source>
</evidence>
<dbReference type="InterPro" id="IPR046532">
    <property type="entry name" value="DUF6597"/>
</dbReference>
<dbReference type="Pfam" id="PF12833">
    <property type="entry name" value="HTH_18"/>
    <property type="match status" value="1"/>
</dbReference>
<name>A0A1H3TXW1_9ACTN</name>
<dbReference type="AlphaFoldDB" id="A0A1H3TXW1"/>
<evidence type="ECO:0000259" key="4">
    <source>
        <dbReference type="PROSITE" id="PS01124"/>
    </source>
</evidence>
<dbReference type="Proteomes" id="UP000199632">
    <property type="component" value="Unassembled WGS sequence"/>
</dbReference>
<dbReference type="InterPro" id="IPR050204">
    <property type="entry name" value="AraC_XylS_family_regulators"/>
</dbReference>
<reference evidence="6" key="1">
    <citation type="submission" date="2016-10" db="EMBL/GenBank/DDBJ databases">
        <authorList>
            <person name="Varghese N."/>
            <person name="Submissions S."/>
        </authorList>
    </citation>
    <scope>NUCLEOTIDE SEQUENCE [LARGE SCALE GENOMIC DNA]</scope>
    <source>
        <strain evidence="6">DSM 44718</strain>
    </source>
</reference>
<evidence type="ECO:0000313" key="5">
    <source>
        <dbReference type="EMBL" id="SDZ54089.1"/>
    </source>
</evidence>
<dbReference type="EMBL" id="FNQB01000003">
    <property type="protein sequence ID" value="SDZ54089.1"/>
    <property type="molecule type" value="Genomic_DNA"/>
</dbReference>
<dbReference type="STRING" id="137265.SAMN05421684_6449"/>
<keyword evidence="3" id="KW-0804">Transcription</keyword>
<accession>A0A1H3TXW1</accession>
<keyword evidence="6" id="KW-1185">Reference proteome</keyword>
<keyword evidence="1" id="KW-0805">Transcription regulation</keyword>
<sequence>MLSTMSPHESRAPRTGGVIWQRAVTTTRQARILPDGCTDLIWSSRTGLTIAGPDTTAALADLTAGDRVVGLRFPPGTGPAVFGVPAAELTDQRVPLDALWPAGTVQRLAEDMAEHGGGDLLDRVAEARLATVGGPDPRAEAITRALGEGQSVARTAASLGLTERHLHRASRHLFGYGPKTLARILRMRRALVLVRRGVPAARAAAESGYADQPHLSRDVRALAGVPLKELLS</sequence>
<keyword evidence="2" id="KW-0238">DNA-binding</keyword>
<dbReference type="Pfam" id="PF20240">
    <property type="entry name" value="DUF6597"/>
    <property type="match status" value="1"/>
</dbReference>
<dbReference type="PANTHER" id="PTHR46796:SF15">
    <property type="entry name" value="BLL1074 PROTEIN"/>
    <property type="match status" value="1"/>
</dbReference>
<dbReference type="GO" id="GO:0003700">
    <property type="term" value="F:DNA-binding transcription factor activity"/>
    <property type="evidence" value="ECO:0007669"/>
    <property type="project" value="InterPro"/>
</dbReference>
<evidence type="ECO:0000256" key="1">
    <source>
        <dbReference type="ARBA" id="ARBA00023015"/>
    </source>
</evidence>
<evidence type="ECO:0000313" key="6">
    <source>
        <dbReference type="Proteomes" id="UP000199632"/>
    </source>
</evidence>
<dbReference type="PROSITE" id="PS01124">
    <property type="entry name" value="HTH_ARAC_FAMILY_2"/>
    <property type="match status" value="1"/>
</dbReference>
<dbReference type="Gene3D" id="1.10.10.60">
    <property type="entry name" value="Homeodomain-like"/>
    <property type="match status" value="1"/>
</dbReference>
<dbReference type="InterPro" id="IPR018060">
    <property type="entry name" value="HTH_AraC"/>
</dbReference>